<dbReference type="Proteomes" id="UP000808906">
    <property type="component" value="Unassembled WGS sequence"/>
</dbReference>
<dbReference type="InterPro" id="IPR050679">
    <property type="entry name" value="Bact_HTH_transcr_reg"/>
</dbReference>
<dbReference type="PRINTS" id="PR00035">
    <property type="entry name" value="HTHGNTR"/>
</dbReference>
<dbReference type="Proteomes" id="UP000193518">
    <property type="component" value="Unassembled WGS sequence"/>
</dbReference>
<dbReference type="InterPro" id="IPR036390">
    <property type="entry name" value="WH_DNA-bd_sf"/>
</dbReference>
<keyword evidence="3" id="KW-0804">Transcription</keyword>
<dbReference type="EMBL" id="WUYC01000001">
    <property type="protein sequence ID" value="MBM4713891.1"/>
    <property type="molecule type" value="Genomic_DNA"/>
</dbReference>
<proteinExistence type="predicted"/>
<dbReference type="GO" id="GO:0045892">
    <property type="term" value="P:negative regulation of DNA-templated transcription"/>
    <property type="evidence" value="ECO:0007669"/>
    <property type="project" value="TreeGrafter"/>
</dbReference>
<evidence type="ECO:0000259" key="4">
    <source>
        <dbReference type="PROSITE" id="PS50949"/>
    </source>
</evidence>
<dbReference type="GO" id="GO:0003677">
    <property type="term" value="F:DNA binding"/>
    <property type="evidence" value="ECO:0007669"/>
    <property type="project" value="UniProtKB-KW"/>
</dbReference>
<evidence type="ECO:0000313" key="6">
    <source>
        <dbReference type="EMBL" id="MBM4629429.1"/>
    </source>
</evidence>
<dbReference type="SUPFAM" id="SSF64288">
    <property type="entry name" value="Chorismate lyase-like"/>
    <property type="match status" value="1"/>
</dbReference>
<evidence type="ECO:0000313" key="5">
    <source>
        <dbReference type="EMBL" id="MBM4566472.1"/>
    </source>
</evidence>
<evidence type="ECO:0000256" key="3">
    <source>
        <dbReference type="ARBA" id="ARBA00023163"/>
    </source>
</evidence>
<dbReference type="AlphaFoldDB" id="A0A9Q5AAB0"/>
<dbReference type="EMBL" id="WVDC01000004">
    <property type="protein sequence ID" value="NKW41933.1"/>
    <property type="molecule type" value="Genomic_DNA"/>
</dbReference>
<dbReference type="InterPro" id="IPR036388">
    <property type="entry name" value="WH-like_DNA-bd_sf"/>
</dbReference>
<comment type="caution">
    <text evidence="7">The sequence shown here is derived from an EMBL/GenBank/DDBJ whole genome shotgun (WGS) entry which is preliminary data.</text>
</comment>
<dbReference type="PROSITE" id="PS50949">
    <property type="entry name" value="HTH_GNTR"/>
    <property type="match status" value="1"/>
</dbReference>
<accession>A0A9Q5AAB0</accession>
<reference evidence="10 11" key="1">
    <citation type="journal article" date="2016" name="Genome Biol. Evol.">
        <title>Pangenome and Phylogenomic Analysis of the Pathogenic Actinobacterium Rhodococcus equi.</title>
        <authorList>
            <person name="Anastasi E."/>
            <person name="MacArthur I."/>
            <person name="Scortti M."/>
            <person name="Alvarez S."/>
            <person name="Giguere S."/>
            <person name="Vazquez-Boland J.A."/>
        </authorList>
    </citation>
    <scope>NUCLEOTIDE SEQUENCE [LARGE SCALE GENOMIC DNA]</scope>
    <source>
        <strain evidence="10 11">PAM1271</strain>
    </source>
</reference>
<keyword evidence="1" id="KW-0805">Transcription regulation</keyword>
<evidence type="ECO:0000313" key="7">
    <source>
        <dbReference type="EMBL" id="MBM4713891.1"/>
    </source>
</evidence>
<dbReference type="InterPro" id="IPR000524">
    <property type="entry name" value="Tscrpt_reg_HTH_GntR"/>
</dbReference>
<evidence type="ECO:0000256" key="1">
    <source>
        <dbReference type="ARBA" id="ARBA00023015"/>
    </source>
</evidence>
<evidence type="ECO:0000313" key="10">
    <source>
        <dbReference type="EMBL" id="ORM28273.1"/>
    </source>
</evidence>
<dbReference type="GO" id="GO:0003700">
    <property type="term" value="F:DNA-binding transcription factor activity"/>
    <property type="evidence" value="ECO:0007669"/>
    <property type="project" value="InterPro"/>
</dbReference>
<dbReference type="EMBL" id="WUXR01000006">
    <property type="protein sequence ID" value="MBM4566472.1"/>
    <property type="molecule type" value="Genomic_DNA"/>
</dbReference>
<dbReference type="EMBL" id="LWIC01000003">
    <property type="protein sequence ID" value="ORM28273.1"/>
    <property type="molecule type" value="Genomic_DNA"/>
</dbReference>
<dbReference type="Gene3D" id="1.10.10.10">
    <property type="entry name" value="Winged helix-like DNA-binding domain superfamily/Winged helix DNA-binding domain"/>
    <property type="match status" value="1"/>
</dbReference>
<reference evidence="7" key="2">
    <citation type="submission" date="2019-11" db="EMBL/GenBank/DDBJ databases">
        <title>Spread of Macrolides and rifampicin resistant Rhodococcus equi in clinical isolates in the USA.</title>
        <authorList>
            <person name="Alvarez-Narvaez S."/>
            <person name="Huber L."/>
            <person name="Cohen N.D."/>
            <person name="Slovis N."/>
            <person name="Greiter M."/>
            <person name="Giguere S."/>
            <person name="Hart K."/>
        </authorList>
    </citation>
    <scope>NUCLEOTIDE SEQUENCE</scope>
    <source>
        <strain evidence="5">Lh_17</strain>
        <strain evidence="6">Lh_38</strain>
        <strain evidence="7">Lh_5</strain>
    </source>
</reference>
<feature type="domain" description="HTH gntR-type" evidence="4">
    <location>
        <begin position="12"/>
        <end position="80"/>
    </location>
</feature>
<keyword evidence="2" id="KW-0238">DNA-binding</keyword>
<dbReference type="Proteomes" id="UP000738270">
    <property type="component" value="Unassembled WGS sequence"/>
</dbReference>
<dbReference type="Proteomes" id="UP000603463">
    <property type="component" value="Unassembled WGS sequence"/>
</dbReference>
<dbReference type="CDD" id="cd07377">
    <property type="entry name" value="WHTH_GntR"/>
    <property type="match status" value="1"/>
</dbReference>
<organism evidence="7 12">
    <name type="scientific">Rhodococcus hoagii</name>
    <name type="common">Corynebacterium equii</name>
    <dbReference type="NCBI Taxonomy" id="43767"/>
    <lineage>
        <taxon>Bacteria</taxon>
        <taxon>Bacillati</taxon>
        <taxon>Actinomycetota</taxon>
        <taxon>Actinomycetes</taxon>
        <taxon>Mycobacteriales</taxon>
        <taxon>Nocardiaceae</taxon>
        <taxon>Prescottella</taxon>
    </lineage>
</organism>
<dbReference type="Pfam" id="PF00392">
    <property type="entry name" value="GntR"/>
    <property type="match status" value="1"/>
</dbReference>
<dbReference type="Proteomes" id="UP000706122">
    <property type="component" value="Unassembled WGS sequence"/>
</dbReference>
<sequence>MGRAESLCSVTDPQHVLLAQDLISRIQSGEFAVGDKLPTELELCQTRSLARGTVRQALKHLEDAGMISRRRGAGTTVESPEPVVGHQAFVTSSLGMLAFVERTRITDPSSEIIVAESNLAKRVGVPVGSEWYRVSGPRVVRGSVMPPFCWSEVYLRSDLPHRRMVLTGRFGIANLVRQRIEQVVTGTLLASDLADALDAEKGSAALVVTHRHVDANGALEAVGIHTHPAERYRIVTSVGAHLSTD</sequence>
<name>A0A9Q5AAB0_RHOHA</name>
<dbReference type="Proteomes" id="UP000608063">
    <property type="component" value="Unassembled WGS sequence"/>
</dbReference>
<dbReference type="InterPro" id="IPR028978">
    <property type="entry name" value="Chorismate_lyase_/UTRA_dom_sf"/>
</dbReference>
<dbReference type="PANTHER" id="PTHR44846">
    <property type="entry name" value="MANNOSYL-D-GLYCERATE TRANSPORT/METABOLISM SYSTEM REPRESSOR MNGR-RELATED"/>
    <property type="match status" value="1"/>
</dbReference>
<dbReference type="EMBL" id="WVBC01000030">
    <property type="protein sequence ID" value="NKT79298.1"/>
    <property type="molecule type" value="Genomic_DNA"/>
</dbReference>
<reference evidence="8" key="3">
    <citation type="journal article" date="2020" name="Environ. Microbiol.">
        <title>The novel and transferable erm(51) gene confers Macrolides, Lincosamides, and Streptogramins B (MLSB) resistance to clonal Rhodococcus equi in the environment.</title>
        <authorList>
            <person name="Huber L."/>
            <person name="Giguere S."/>
            <person name="Slovis N.M."/>
            <person name="Alvarez-Narvaez S."/>
            <person name="Hart K.A."/>
            <person name="Greiter M."/>
            <person name="Morris E.R.A."/>
            <person name="Cohen N.D."/>
        </authorList>
    </citation>
    <scope>NUCLEOTIDE SEQUENCE</scope>
    <source>
        <strain evidence="8">Lh_116_1</strain>
        <strain evidence="9">Lh_16_1</strain>
    </source>
</reference>
<gene>
    <name evidence="10" type="ORF">A5N68_09090</name>
    <name evidence="5" type="ORF">GS441_13780</name>
    <name evidence="6" type="ORF">GS453_22275</name>
    <name evidence="7" type="ORF">GS551_06710</name>
    <name evidence="8" type="ORF">GS882_14415</name>
    <name evidence="9" type="ORF">GS947_09985</name>
</gene>
<protein>
    <submittedName>
        <fullName evidence="7">GntR family transcriptional regulator</fullName>
    </submittedName>
</protein>
<dbReference type="SMART" id="SM00345">
    <property type="entry name" value="HTH_GNTR"/>
    <property type="match status" value="1"/>
</dbReference>
<dbReference type="PANTHER" id="PTHR44846:SF17">
    <property type="entry name" value="GNTR-FAMILY TRANSCRIPTIONAL REGULATOR"/>
    <property type="match status" value="1"/>
</dbReference>
<dbReference type="SUPFAM" id="SSF46785">
    <property type="entry name" value="Winged helix' DNA-binding domain"/>
    <property type="match status" value="1"/>
</dbReference>
<evidence type="ECO:0000313" key="9">
    <source>
        <dbReference type="EMBL" id="NKW41933.1"/>
    </source>
</evidence>
<dbReference type="Gene3D" id="3.40.1410.10">
    <property type="entry name" value="Chorismate lyase-like"/>
    <property type="match status" value="1"/>
</dbReference>
<evidence type="ECO:0000256" key="2">
    <source>
        <dbReference type="ARBA" id="ARBA00023125"/>
    </source>
</evidence>
<evidence type="ECO:0000313" key="11">
    <source>
        <dbReference type="Proteomes" id="UP000193518"/>
    </source>
</evidence>
<evidence type="ECO:0000313" key="8">
    <source>
        <dbReference type="EMBL" id="NKT79298.1"/>
    </source>
</evidence>
<evidence type="ECO:0000313" key="12">
    <source>
        <dbReference type="Proteomes" id="UP000706122"/>
    </source>
</evidence>
<dbReference type="EMBL" id="WUXD01000063">
    <property type="protein sequence ID" value="MBM4629429.1"/>
    <property type="molecule type" value="Genomic_DNA"/>
</dbReference>